<feature type="non-terminal residue" evidence="1">
    <location>
        <position position="1"/>
    </location>
</feature>
<sequence>YCYSNFNHSYHVFDPHYHLDTDPLDSRGQATLTQIAAVKSALPGDMVTINCRTTQAVYRDSTGDRLHWYQQKLGEFMIKYETSIC</sequence>
<organism evidence="1 2">
    <name type="scientific">Hemibagrus guttatus</name>
    <dbReference type="NCBI Taxonomy" id="175788"/>
    <lineage>
        <taxon>Eukaryota</taxon>
        <taxon>Metazoa</taxon>
        <taxon>Chordata</taxon>
        <taxon>Craniata</taxon>
        <taxon>Vertebrata</taxon>
        <taxon>Euteleostomi</taxon>
        <taxon>Actinopterygii</taxon>
        <taxon>Neopterygii</taxon>
        <taxon>Teleostei</taxon>
        <taxon>Ostariophysi</taxon>
        <taxon>Siluriformes</taxon>
        <taxon>Bagridae</taxon>
        <taxon>Hemibagrus</taxon>
    </lineage>
</organism>
<dbReference type="Gene3D" id="2.60.40.10">
    <property type="entry name" value="Immunoglobulins"/>
    <property type="match status" value="1"/>
</dbReference>
<evidence type="ECO:0000313" key="1">
    <source>
        <dbReference type="EMBL" id="KAK3526094.1"/>
    </source>
</evidence>
<keyword evidence="2" id="KW-1185">Reference proteome</keyword>
<dbReference type="AlphaFoldDB" id="A0AAE0QN12"/>
<dbReference type="InterPro" id="IPR036179">
    <property type="entry name" value="Ig-like_dom_sf"/>
</dbReference>
<feature type="non-terminal residue" evidence="1">
    <location>
        <position position="85"/>
    </location>
</feature>
<accession>A0AAE0QN12</accession>
<dbReference type="Proteomes" id="UP001274896">
    <property type="component" value="Unassembled WGS sequence"/>
</dbReference>
<proteinExistence type="predicted"/>
<reference evidence="1" key="1">
    <citation type="submission" date="2023-06" db="EMBL/GenBank/DDBJ databases">
        <title>Male Hemibagrus guttatus genome.</title>
        <authorList>
            <person name="Bian C."/>
        </authorList>
    </citation>
    <scope>NUCLEOTIDE SEQUENCE</scope>
    <source>
        <strain evidence="1">Male_cb2023</strain>
        <tissue evidence="1">Muscle</tissue>
    </source>
</reference>
<protein>
    <submittedName>
        <fullName evidence="1">Uncharacterized protein</fullName>
    </submittedName>
</protein>
<dbReference type="InterPro" id="IPR013783">
    <property type="entry name" value="Ig-like_fold"/>
</dbReference>
<name>A0AAE0QN12_9TELE</name>
<gene>
    <name evidence="1" type="ORF">QTP70_015111</name>
</gene>
<dbReference type="EMBL" id="JAUCMX010000013">
    <property type="protein sequence ID" value="KAK3526094.1"/>
    <property type="molecule type" value="Genomic_DNA"/>
</dbReference>
<evidence type="ECO:0000313" key="2">
    <source>
        <dbReference type="Proteomes" id="UP001274896"/>
    </source>
</evidence>
<comment type="caution">
    <text evidence="1">The sequence shown here is derived from an EMBL/GenBank/DDBJ whole genome shotgun (WGS) entry which is preliminary data.</text>
</comment>
<dbReference type="SUPFAM" id="SSF48726">
    <property type="entry name" value="Immunoglobulin"/>
    <property type="match status" value="1"/>
</dbReference>